<organism evidence="1 2">
    <name type="scientific">Lactococcus garvieae</name>
    <dbReference type="NCBI Taxonomy" id="1363"/>
    <lineage>
        <taxon>Bacteria</taxon>
        <taxon>Bacillati</taxon>
        <taxon>Bacillota</taxon>
        <taxon>Bacilli</taxon>
        <taxon>Lactobacillales</taxon>
        <taxon>Streptococcaceae</taxon>
        <taxon>Lactococcus</taxon>
    </lineage>
</organism>
<dbReference type="AlphaFoldDB" id="A0A6L2ZRX1"/>
<accession>A0A6L2ZRX1</accession>
<dbReference type="CDD" id="cd19958">
    <property type="entry name" value="pyocin_knob"/>
    <property type="match status" value="1"/>
</dbReference>
<dbReference type="EMBL" id="BLXU01000001">
    <property type="protein sequence ID" value="GFO50759.1"/>
    <property type="molecule type" value="Genomic_DNA"/>
</dbReference>
<evidence type="ECO:0000313" key="2">
    <source>
        <dbReference type="Proteomes" id="UP000504756"/>
    </source>
</evidence>
<dbReference type="Gene3D" id="2.60.40.2460">
    <property type="entry name" value="Phage bIL170 RBP, head domain"/>
    <property type="match status" value="1"/>
</dbReference>
<comment type="caution">
    <text evidence="1">The sequence shown here is derived from an EMBL/GenBank/DDBJ whole genome shotgun (WGS) entry which is preliminary data.</text>
</comment>
<reference evidence="1 2" key="1">
    <citation type="submission" date="2020-06" db="EMBL/GenBank/DDBJ databases">
        <title>Draft genome sequence of Lactic acid bacteria from Okinawan-style tofu.</title>
        <authorList>
            <person name="Takara I."/>
            <person name="Ikematsu S."/>
        </authorList>
    </citation>
    <scope>NUCLEOTIDE SEQUENCE [LARGE SCALE GENOMIC DNA]</scope>
    <source>
        <strain evidence="2">lg38</strain>
    </source>
</reference>
<protein>
    <submittedName>
        <fullName evidence="1">Uncharacterized protein</fullName>
    </submittedName>
</protein>
<dbReference type="RefSeq" id="WP_176489845.1">
    <property type="nucleotide sequence ID" value="NZ_BLXU01000001.1"/>
</dbReference>
<gene>
    <name evidence="1" type="ORF">ikelab_00340</name>
</gene>
<name>A0A6L2ZRX1_9LACT</name>
<proteinExistence type="predicted"/>
<evidence type="ECO:0000313" key="1">
    <source>
        <dbReference type="EMBL" id="GFO50759.1"/>
    </source>
</evidence>
<dbReference type="Proteomes" id="UP000504756">
    <property type="component" value="Unassembled WGS sequence"/>
</dbReference>
<dbReference type="InterPro" id="IPR043123">
    <property type="entry name" value="Phage_bIL170_RBP_head"/>
</dbReference>
<sequence>MTQYSFPWNDVNGDRLYDADDFMRFFAAFLKTGVVMSFKDGLRVRSAQNGMNIQVGGGSAVIGGGSYLNDENIAIQVNVASSVQNRTDSVVLRMDKNARDTYLYYKPSDTTVVRNDILFELQLATISVKMNAAQITDADITDMRSNPTVCGWSTPFDNINVDGIVDQYKGIFAQADVEFQAWFQNLKNQLDDNQAANIQNQIDAINGVIVQKDIPDGANLDDYKTEGEFSKKTPTVVEGAPEGVTGAFRLSVRTMLGSSGVFQTLYDYATRSMYYRIGNTTLGFNLPWQKVVTDVEDVPWTDLTPGTGVLVPSDATLKYRIKSGYITIVASNVQTTIDSNGQKLLTALPLSLFSKFTFVGTIFTGNATNVWRVGISGYNLYVAGTAGVRSNYVSFSVTLPIN</sequence>